<dbReference type="InterPro" id="IPR029068">
    <property type="entry name" value="Glyas_Bleomycin-R_OHBP_Dase"/>
</dbReference>
<gene>
    <name evidence="2" type="ORF">BP5796_12101</name>
</gene>
<dbReference type="PANTHER" id="PTHR35006">
    <property type="entry name" value="GLYOXALASE FAMILY PROTEIN (AFU_ORTHOLOGUE AFUA_5G14830)"/>
    <property type="match status" value="1"/>
</dbReference>
<proteinExistence type="predicted"/>
<dbReference type="PROSITE" id="PS51819">
    <property type="entry name" value="VOC"/>
    <property type="match status" value="1"/>
</dbReference>
<dbReference type="InterPro" id="IPR037523">
    <property type="entry name" value="VOC_core"/>
</dbReference>
<feature type="domain" description="VOC" evidence="1">
    <location>
        <begin position="2"/>
        <end position="127"/>
    </location>
</feature>
<evidence type="ECO:0000313" key="2">
    <source>
        <dbReference type="EMBL" id="RDW59177.1"/>
    </source>
</evidence>
<dbReference type="CDD" id="cd07262">
    <property type="entry name" value="VOC_like"/>
    <property type="match status" value="1"/>
</dbReference>
<dbReference type="Proteomes" id="UP000256328">
    <property type="component" value="Unassembled WGS sequence"/>
</dbReference>
<dbReference type="Gene3D" id="3.10.180.10">
    <property type="entry name" value="2,3-Dihydroxybiphenyl 1,2-Dioxygenase, domain 1"/>
    <property type="match status" value="1"/>
</dbReference>
<dbReference type="Pfam" id="PF00903">
    <property type="entry name" value="Glyoxalase"/>
    <property type="match status" value="1"/>
</dbReference>
<protein>
    <recommendedName>
        <fullName evidence="1">VOC domain-containing protein</fullName>
    </recommendedName>
</protein>
<keyword evidence="3" id="KW-1185">Reference proteome</keyword>
<dbReference type="OrthoDB" id="10249419at2759"/>
<evidence type="ECO:0000313" key="3">
    <source>
        <dbReference type="Proteomes" id="UP000256328"/>
    </source>
</evidence>
<accession>A0A3D8QBU2</accession>
<sequence>MPVSHVSIPVSDIKKSTAFYKTLLDPFGYAVFKDMGSVVGFAPKYGNPDFWLHSSPEESKPASGSPNLTAHVAFDGTSEKAVQDWHRMALTAGATCNGPPGERHYVKGYYAAFVLDPDGNNIECLYFQPWWLVALQKAPLALSVLAVGAAWWVGKKGYII</sequence>
<dbReference type="AlphaFoldDB" id="A0A3D8QBU2"/>
<dbReference type="InterPro" id="IPR004360">
    <property type="entry name" value="Glyas_Fos-R_dOase_dom"/>
</dbReference>
<organism evidence="2 3">
    <name type="scientific">Coleophoma crateriformis</name>
    <dbReference type="NCBI Taxonomy" id="565419"/>
    <lineage>
        <taxon>Eukaryota</taxon>
        <taxon>Fungi</taxon>
        <taxon>Dikarya</taxon>
        <taxon>Ascomycota</taxon>
        <taxon>Pezizomycotina</taxon>
        <taxon>Leotiomycetes</taxon>
        <taxon>Helotiales</taxon>
        <taxon>Dermateaceae</taxon>
        <taxon>Coleophoma</taxon>
    </lineage>
</organism>
<comment type="caution">
    <text evidence="2">The sequence shown here is derived from an EMBL/GenBank/DDBJ whole genome shotgun (WGS) entry which is preliminary data.</text>
</comment>
<evidence type="ECO:0000259" key="1">
    <source>
        <dbReference type="PROSITE" id="PS51819"/>
    </source>
</evidence>
<dbReference type="SUPFAM" id="SSF54593">
    <property type="entry name" value="Glyoxalase/Bleomycin resistance protein/Dihydroxybiphenyl dioxygenase"/>
    <property type="match status" value="1"/>
</dbReference>
<dbReference type="PANTHER" id="PTHR35006:SF2">
    <property type="entry name" value="GLYOXALASE FAMILY PROTEIN (AFU_ORTHOLOGUE AFUA_5G14830)"/>
    <property type="match status" value="1"/>
</dbReference>
<dbReference type="EMBL" id="PDLN01000020">
    <property type="protein sequence ID" value="RDW59177.1"/>
    <property type="molecule type" value="Genomic_DNA"/>
</dbReference>
<reference evidence="2 3" key="1">
    <citation type="journal article" date="2018" name="IMA Fungus">
        <title>IMA Genome-F 9: Draft genome sequence of Annulohypoxylon stygium, Aspergillus mulundensis, Berkeleyomyces basicola (syn. Thielaviopsis basicola), Ceratocystis smalleyi, two Cercospora beticola strains, Coleophoma cylindrospora, Fusarium fracticaudum, Phialophora cf. hyalina, and Morchella septimelata.</title>
        <authorList>
            <person name="Wingfield B.D."/>
            <person name="Bills G.F."/>
            <person name="Dong Y."/>
            <person name="Huang W."/>
            <person name="Nel W.J."/>
            <person name="Swalarsk-Parry B.S."/>
            <person name="Vaghefi N."/>
            <person name="Wilken P.M."/>
            <person name="An Z."/>
            <person name="de Beer Z.W."/>
            <person name="De Vos L."/>
            <person name="Chen L."/>
            <person name="Duong T.A."/>
            <person name="Gao Y."/>
            <person name="Hammerbacher A."/>
            <person name="Kikkert J.R."/>
            <person name="Li Y."/>
            <person name="Li H."/>
            <person name="Li K."/>
            <person name="Li Q."/>
            <person name="Liu X."/>
            <person name="Ma X."/>
            <person name="Naidoo K."/>
            <person name="Pethybridge S.J."/>
            <person name="Sun J."/>
            <person name="Steenkamp E.T."/>
            <person name="van der Nest M.A."/>
            <person name="van Wyk S."/>
            <person name="Wingfield M.J."/>
            <person name="Xiong C."/>
            <person name="Yue Q."/>
            <person name="Zhang X."/>
        </authorList>
    </citation>
    <scope>NUCLEOTIDE SEQUENCE [LARGE SCALE GENOMIC DNA]</scope>
    <source>
        <strain evidence="2 3">BP5796</strain>
    </source>
</reference>
<name>A0A3D8QBU2_9HELO</name>